<sequence length="205" mass="22627">MAYIKTSATCCCCINLRVGCLILTFLQLIVGIVTTVLVILNWVGVTNSSFGSSNTTVVNPNSTLQTLGNIGQYVSFGSFIVMLLIGIFGFFGTLKCKPWMLLIYVIITSIIMLANLVGVVLSFINKQWYNGLLALISLLIQGYFIYAVYRYRKVILAAKHELNYSGAYIPDSTNQEYNAHPYNTAQPMSQQPANIVHAPDKSYGV</sequence>
<proteinExistence type="predicted"/>
<organism evidence="2 3">
    <name type="scientific">Basidiobolus ranarum</name>
    <dbReference type="NCBI Taxonomy" id="34480"/>
    <lineage>
        <taxon>Eukaryota</taxon>
        <taxon>Fungi</taxon>
        <taxon>Fungi incertae sedis</taxon>
        <taxon>Zoopagomycota</taxon>
        <taxon>Entomophthoromycotina</taxon>
        <taxon>Basidiobolomycetes</taxon>
        <taxon>Basidiobolales</taxon>
        <taxon>Basidiobolaceae</taxon>
        <taxon>Basidiobolus</taxon>
    </lineage>
</organism>
<dbReference type="PANTHER" id="PTHR36694">
    <property type="entry name" value="PASIFLORA 1, ISOFORM A-RELATED"/>
    <property type="match status" value="1"/>
</dbReference>
<keyword evidence="1" id="KW-0812">Transmembrane</keyword>
<keyword evidence="1" id="KW-0472">Membrane</keyword>
<accession>A0ABR2VWH3</accession>
<feature type="transmembrane region" description="Helical" evidence="1">
    <location>
        <begin position="101"/>
        <end position="124"/>
    </location>
</feature>
<protein>
    <submittedName>
        <fullName evidence="2">Uncharacterized protein</fullName>
    </submittedName>
</protein>
<feature type="transmembrane region" description="Helical" evidence="1">
    <location>
        <begin position="70"/>
        <end position="94"/>
    </location>
</feature>
<dbReference type="PANTHER" id="PTHR36694:SF11">
    <property type="entry name" value="LP21121P-RELATED"/>
    <property type="match status" value="1"/>
</dbReference>
<dbReference type="Proteomes" id="UP001479436">
    <property type="component" value="Unassembled WGS sequence"/>
</dbReference>
<name>A0ABR2VWH3_9FUNG</name>
<gene>
    <name evidence="2" type="ORF">K7432_009800</name>
</gene>
<feature type="transmembrane region" description="Helical" evidence="1">
    <location>
        <begin position="130"/>
        <end position="149"/>
    </location>
</feature>
<keyword evidence="1" id="KW-1133">Transmembrane helix</keyword>
<dbReference type="EMBL" id="JASJQH010007505">
    <property type="protein sequence ID" value="KAK9708126.1"/>
    <property type="molecule type" value="Genomic_DNA"/>
</dbReference>
<feature type="transmembrane region" description="Helical" evidence="1">
    <location>
        <begin position="21"/>
        <end position="43"/>
    </location>
</feature>
<reference evidence="2 3" key="1">
    <citation type="submission" date="2023-04" db="EMBL/GenBank/DDBJ databases">
        <title>Genome of Basidiobolus ranarum AG-B5.</title>
        <authorList>
            <person name="Stajich J.E."/>
            <person name="Carter-House D."/>
            <person name="Gryganskyi A."/>
        </authorList>
    </citation>
    <scope>NUCLEOTIDE SEQUENCE [LARGE SCALE GENOMIC DNA]</scope>
    <source>
        <strain evidence="2 3">AG-B5</strain>
    </source>
</reference>
<evidence type="ECO:0000313" key="2">
    <source>
        <dbReference type="EMBL" id="KAK9708126.1"/>
    </source>
</evidence>
<evidence type="ECO:0000313" key="3">
    <source>
        <dbReference type="Proteomes" id="UP001479436"/>
    </source>
</evidence>
<comment type="caution">
    <text evidence="2">The sequence shown here is derived from an EMBL/GenBank/DDBJ whole genome shotgun (WGS) entry which is preliminary data.</text>
</comment>
<evidence type="ECO:0000256" key="1">
    <source>
        <dbReference type="SAM" id="Phobius"/>
    </source>
</evidence>
<keyword evidence="3" id="KW-1185">Reference proteome</keyword>